<evidence type="ECO:0000256" key="2">
    <source>
        <dbReference type="ARBA" id="ARBA00022723"/>
    </source>
</evidence>
<feature type="domain" description="EngB-type G" evidence="10">
    <location>
        <begin position="538"/>
        <end position="715"/>
    </location>
</feature>
<dbReference type="GO" id="GO:0005634">
    <property type="term" value="C:nucleus"/>
    <property type="evidence" value="ECO:0007669"/>
    <property type="project" value="UniProtKB-SubCell"/>
</dbReference>
<dbReference type="Pfam" id="PF01926">
    <property type="entry name" value="MMR_HSR1"/>
    <property type="match status" value="1"/>
</dbReference>
<keyword evidence="2" id="KW-0479">Metal-binding</keyword>
<sequence>MAVEEDLLQKRRRLQALTDKRAAATNTIKSLGGTTKVSNIVLKKWNSTREPADAARPASKYAPNDRAELLKRLATFQEITDWTPKPDLVNEIEWAKRGWVCQGKERVRCTLCSKELLVKLTKKEVDGQHVPALVSSDVEEALQEKYAELVVTAHQEDCLWRRQGCDDSLLRLSLTNAKVSHEALRQRYDELCARKPFLPYEFNLRLPEGLDMDAILSQLPDDFFKNPAPRPDMEHPNRVALALAVMGWQGLSNARIGAVPNSASCHTCLRRLGLWMFKSKEVGPSNEVLVPAPMDHLDPAREHRFFCPWKNPQTQRWNSTKPSSEKDLPAWTILTQVIKNDAYLRGALDDRPKSRARPSTAKHNTDKDDNGAPSTPGRPSIAATTIGDRGGVSFDTPSLAAQDGDEEDEEKPAEKVPTRVEPEEAPKADTSSTPPKQPRPRRIPPQLTQPHDIWRAHSIHLELPPDASTIPVDEASGPPESYFSKTPTKPKAPPAPGTLTFEPTPTPTHALASKLLTTPTPTFLHASSHLRNTRANSALPEIAIIGASNCGKSTFLNAVAHRAHLARTSARAGHTTTMNTYGLGPGERPPRHALAVVDTPGYGFGSRTAWGDGILGYLARRTLLRGVVVLLPADKEGLAQRDAEVLRMVASLGRRVLVVLTKTDKLVRAYRGPEADGDLHGWLRGRAAATVRAVRRACRGEKGTLVPRVYLTAAAMERREGEWKSEPMGCHRGMAGVREAIMEMAGVGELLAPSGKKQAAKHDVHSLEDVPAEKRSETRDPEAWGGETISFEDLEKMYRKK</sequence>
<gene>
    <name evidence="11" type="ORF">BJF96_g2735</name>
</gene>
<name>A0AA44WLR0_VERDA</name>
<protein>
    <recommendedName>
        <fullName evidence="10">EngB-type G domain-containing protein</fullName>
    </recommendedName>
</protein>
<evidence type="ECO:0000256" key="3">
    <source>
        <dbReference type="ARBA" id="ARBA00022741"/>
    </source>
</evidence>
<evidence type="ECO:0000256" key="6">
    <source>
        <dbReference type="ARBA" id="ARBA00022842"/>
    </source>
</evidence>
<feature type="region of interest" description="Disordered" evidence="9">
    <location>
        <begin position="465"/>
        <end position="495"/>
    </location>
</feature>
<keyword evidence="8" id="KW-0539">Nucleus</keyword>
<evidence type="ECO:0000256" key="9">
    <source>
        <dbReference type="SAM" id="MobiDB-lite"/>
    </source>
</evidence>
<dbReference type="GO" id="GO:0008270">
    <property type="term" value="F:zinc ion binding"/>
    <property type="evidence" value="ECO:0007669"/>
    <property type="project" value="UniProtKB-KW"/>
</dbReference>
<comment type="caution">
    <text evidence="11">The sequence shown here is derived from an EMBL/GenBank/DDBJ whole genome shotgun (WGS) entry which is preliminary data.</text>
</comment>
<organism evidence="11 12">
    <name type="scientific">Verticillium dahliae</name>
    <name type="common">Verticillium wilt</name>
    <dbReference type="NCBI Taxonomy" id="27337"/>
    <lineage>
        <taxon>Eukaryota</taxon>
        <taxon>Fungi</taxon>
        <taxon>Dikarya</taxon>
        <taxon>Ascomycota</taxon>
        <taxon>Pezizomycotina</taxon>
        <taxon>Sordariomycetes</taxon>
        <taxon>Hypocreomycetidae</taxon>
        <taxon>Glomerellales</taxon>
        <taxon>Plectosphaerellaceae</taxon>
        <taxon>Verticillium</taxon>
    </lineage>
</organism>
<dbReference type="PANTHER" id="PTHR15835">
    <property type="entry name" value="NUCLEAR-INTERACTING PARTNER OF ALK"/>
    <property type="match status" value="1"/>
</dbReference>
<dbReference type="Gene3D" id="3.40.50.300">
    <property type="entry name" value="P-loop containing nucleotide triphosphate hydrolases"/>
    <property type="match status" value="1"/>
</dbReference>
<evidence type="ECO:0000256" key="5">
    <source>
        <dbReference type="ARBA" id="ARBA00022833"/>
    </source>
</evidence>
<evidence type="ECO:0000259" key="10">
    <source>
        <dbReference type="PROSITE" id="PS51706"/>
    </source>
</evidence>
<dbReference type="Pfam" id="PF07967">
    <property type="entry name" value="zf-C3HC"/>
    <property type="match status" value="1"/>
</dbReference>
<dbReference type="InterPro" id="IPR013909">
    <property type="entry name" value="NuBaID_C"/>
</dbReference>
<dbReference type="GO" id="GO:0005525">
    <property type="term" value="F:GTP binding"/>
    <property type="evidence" value="ECO:0007669"/>
    <property type="project" value="UniProtKB-KW"/>
</dbReference>
<evidence type="ECO:0000256" key="1">
    <source>
        <dbReference type="ARBA" id="ARBA00004123"/>
    </source>
</evidence>
<proteinExistence type="predicted"/>
<evidence type="ECO:0000313" key="11">
    <source>
        <dbReference type="EMBL" id="PNH33794.1"/>
    </source>
</evidence>
<feature type="compositionally biased region" description="Basic and acidic residues" evidence="9">
    <location>
        <begin position="412"/>
        <end position="427"/>
    </location>
</feature>
<dbReference type="Proteomes" id="UP000236305">
    <property type="component" value="Unassembled WGS sequence"/>
</dbReference>
<evidence type="ECO:0000256" key="7">
    <source>
        <dbReference type="ARBA" id="ARBA00023134"/>
    </source>
</evidence>
<feature type="region of interest" description="Disordered" evidence="9">
    <location>
        <begin position="755"/>
        <end position="786"/>
    </location>
</feature>
<evidence type="ECO:0000256" key="4">
    <source>
        <dbReference type="ARBA" id="ARBA00022771"/>
    </source>
</evidence>
<dbReference type="Pfam" id="PF08600">
    <property type="entry name" value="NuBaID_C"/>
    <property type="match status" value="1"/>
</dbReference>
<reference evidence="11 12" key="1">
    <citation type="submission" date="2017-12" db="EMBL/GenBank/DDBJ databases">
        <title>Comparative genomics yields insights into virulence evolution of Verticillium dahliae.</title>
        <authorList>
            <person name="Fan R."/>
            <person name="Armitage A.D."/>
            <person name="Cascant-Lopez E."/>
            <person name="Sobczyk M."/>
            <person name="Cockerton H.M."/>
            <person name="Harrison R.J."/>
        </authorList>
    </citation>
    <scope>NUCLEOTIDE SEQUENCE [LARGE SCALE GENOMIC DNA]</scope>
    <source>
        <strain evidence="11 12">12008</strain>
    </source>
</reference>
<keyword evidence="7" id="KW-0342">GTP-binding</keyword>
<dbReference type="PROSITE" id="PS51706">
    <property type="entry name" value="G_ENGB"/>
    <property type="match status" value="1"/>
</dbReference>
<feature type="region of interest" description="Disordered" evidence="9">
    <location>
        <begin position="345"/>
        <end position="448"/>
    </location>
</feature>
<dbReference type="InterPro" id="IPR027417">
    <property type="entry name" value="P-loop_NTPase"/>
</dbReference>
<comment type="subcellular location">
    <subcellularLocation>
        <location evidence="1">Nucleus</location>
    </subcellularLocation>
</comment>
<dbReference type="SUPFAM" id="SSF52540">
    <property type="entry name" value="P-loop containing nucleoside triphosphate hydrolases"/>
    <property type="match status" value="1"/>
</dbReference>
<keyword evidence="6" id="KW-0460">Magnesium</keyword>
<keyword evidence="4" id="KW-0863">Zinc-finger</keyword>
<keyword evidence="5" id="KW-0862">Zinc</keyword>
<evidence type="ECO:0000313" key="12">
    <source>
        <dbReference type="Proteomes" id="UP000236305"/>
    </source>
</evidence>
<dbReference type="EMBL" id="MPSH01000007">
    <property type="protein sequence ID" value="PNH33794.1"/>
    <property type="molecule type" value="Genomic_DNA"/>
</dbReference>
<feature type="compositionally biased region" description="Basic and acidic residues" evidence="9">
    <location>
        <begin position="760"/>
        <end position="782"/>
    </location>
</feature>
<dbReference type="InterPro" id="IPR006073">
    <property type="entry name" value="GTP-bd"/>
</dbReference>
<dbReference type="InterPro" id="IPR012935">
    <property type="entry name" value="NuBaID_N"/>
</dbReference>
<dbReference type="AlphaFoldDB" id="A0AA44WLR0"/>
<evidence type="ECO:0000256" key="8">
    <source>
        <dbReference type="ARBA" id="ARBA00023242"/>
    </source>
</evidence>
<keyword evidence="3" id="KW-0547">Nucleotide-binding</keyword>
<dbReference type="InterPro" id="IPR030393">
    <property type="entry name" value="G_ENGB_dom"/>
</dbReference>
<accession>A0AA44WLR0</accession>
<dbReference type="PANTHER" id="PTHR15835:SF6">
    <property type="entry name" value="ZINC FINGER C3HC-TYPE PROTEIN 1"/>
    <property type="match status" value="1"/>
</dbReference>